<evidence type="ECO:0000313" key="4">
    <source>
        <dbReference type="Proteomes" id="UP000014148"/>
    </source>
</evidence>
<dbReference type="EMBL" id="AJAK01000019">
    <property type="protein sequence ID" value="EOH75723.1"/>
    <property type="molecule type" value="Genomic_DNA"/>
</dbReference>
<evidence type="ECO:0000313" key="3">
    <source>
        <dbReference type="Proteomes" id="UP000013783"/>
    </source>
</evidence>
<reference evidence="1 3" key="1">
    <citation type="submission" date="2013-02" db="EMBL/GenBank/DDBJ databases">
        <title>The Genome Sequence of Enterococcus malodoratus ATCC_43197.</title>
        <authorList>
            <consortium name="The Broad Institute Genome Sequencing Platform"/>
            <consortium name="The Broad Institute Genome Sequencing Center for Infectious Disease"/>
            <person name="Earl A.M."/>
            <person name="Gilmore M.S."/>
            <person name="Lebreton F."/>
            <person name="Walker B."/>
            <person name="Young S.K."/>
            <person name="Zeng Q."/>
            <person name="Gargeya S."/>
            <person name="Fitzgerald M."/>
            <person name="Haas B."/>
            <person name="Abouelleil A."/>
            <person name="Alvarado L."/>
            <person name="Arachchi H.M."/>
            <person name="Berlin A.M."/>
            <person name="Chapman S.B."/>
            <person name="Dewar J."/>
            <person name="Goldberg J."/>
            <person name="Griggs A."/>
            <person name="Gujja S."/>
            <person name="Hansen M."/>
            <person name="Howarth C."/>
            <person name="Imamovic A."/>
            <person name="Larimer J."/>
            <person name="McCowan C."/>
            <person name="Murphy C."/>
            <person name="Neiman D."/>
            <person name="Pearson M."/>
            <person name="Priest M."/>
            <person name="Roberts A."/>
            <person name="Saif S."/>
            <person name="Shea T."/>
            <person name="Sisk P."/>
            <person name="Sykes S."/>
            <person name="Wortman J."/>
            <person name="Nusbaum C."/>
            <person name="Birren B."/>
        </authorList>
    </citation>
    <scope>NUCLEOTIDE SEQUENCE [LARGE SCALE GENOMIC DNA]</scope>
    <source>
        <strain evidence="1 3">ATCC 43197</strain>
    </source>
</reference>
<dbReference type="AlphaFoldDB" id="R2NXF2"/>
<dbReference type="EMBL" id="ASWA01000003">
    <property type="protein sequence ID" value="EOT67550.1"/>
    <property type="molecule type" value="Genomic_DNA"/>
</dbReference>
<sequence>MFRLKVAFRKLRLQRKQLKNLRTDKNHARYSEQQEVLRLLLGHPSVLFSTERKDTSSNHLYKYVNGLLVTAKNDKMYRYTLRLLENE</sequence>
<dbReference type="eggNOG" id="ENOG5030786">
    <property type="taxonomic scope" value="Bacteria"/>
</dbReference>
<name>R2NXF2_9ENTE</name>
<proteinExistence type="predicted"/>
<keyword evidence="4" id="KW-1185">Reference proteome</keyword>
<protein>
    <submittedName>
        <fullName evidence="1">Uncharacterized protein</fullName>
    </submittedName>
</protein>
<dbReference type="Proteomes" id="UP000014148">
    <property type="component" value="Unassembled WGS sequence"/>
</dbReference>
<gene>
    <name evidence="2" type="ORF">I585_03071</name>
    <name evidence="1" type="ORF">UAI_02732</name>
</gene>
<reference evidence="2 4" key="2">
    <citation type="submission" date="2013-03" db="EMBL/GenBank/DDBJ databases">
        <title>The Genome Sequence of Enterococcus malodoratus ATCC_43197 (PacBio/Illumina hybrid assembly).</title>
        <authorList>
            <consortium name="The Broad Institute Genomics Platform"/>
            <consortium name="The Broad Institute Genome Sequencing Center for Infectious Disease"/>
            <person name="Earl A."/>
            <person name="Russ C."/>
            <person name="Gilmore M."/>
            <person name="Surin D."/>
            <person name="Walker B."/>
            <person name="Young S."/>
            <person name="Zeng Q."/>
            <person name="Gargeya S."/>
            <person name="Fitzgerald M."/>
            <person name="Haas B."/>
            <person name="Abouelleil A."/>
            <person name="Allen A.W."/>
            <person name="Alvarado L."/>
            <person name="Arachchi H.M."/>
            <person name="Berlin A.M."/>
            <person name="Chapman S.B."/>
            <person name="Gainer-Dewar J."/>
            <person name="Goldberg J."/>
            <person name="Griggs A."/>
            <person name="Gujja S."/>
            <person name="Hansen M."/>
            <person name="Howarth C."/>
            <person name="Imamovic A."/>
            <person name="Ireland A."/>
            <person name="Larimer J."/>
            <person name="McCowan C."/>
            <person name="Murphy C."/>
            <person name="Pearson M."/>
            <person name="Poon T.W."/>
            <person name="Priest M."/>
            <person name="Roberts A."/>
            <person name="Saif S."/>
            <person name="Shea T."/>
            <person name="Sisk P."/>
            <person name="Sykes S."/>
            <person name="Wortman J."/>
            <person name="Nusbaum C."/>
            <person name="Birren B."/>
        </authorList>
    </citation>
    <scope>NUCLEOTIDE SEQUENCE [LARGE SCALE GENOMIC DNA]</scope>
    <source>
        <strain evidence="2 4">ATCC 43197</strain>
    </source>
</reference>
<evidence type="ECO:0000313" key="1">
    <source>
        <dbReference type="EMBL" id="EOH75723.1"/>
    </source>
</evidence>
<accession>R2NXF2</accession>
<dbReference type="Proteomes" id="UP000013783">
    <property type="component" value="Unassembled WGS sequence"/>
</dbReference>
<comment type="caution">
    <text evidence="1">The sequence shown here is derived from an EMBL/GenBank/DDBJ whole genome shotgun (WGS) entry which is preliminary data.</text>
</comment>
<organism evidence="1 3">
    <name type="scientific">Enterococcus malodoratus ATCC 43197</name>
    <dbReference type="NCBI Taxonomy" id="1158601"/>
    <lineage>
        <taxon>Bacteria</taxon>
        <taxon>Bacillati</taxon>
        <taxon>Bacillota</taxon>
        <taxon>Bacilli</taxon>
        <taxon>Lactobacillales</taxon>
        <taxon>Enterococcaceae</taxon>
        <taxon>Enterococcus</taxon>
    </lineage>
</organism>
<evidence type="ECO:0000313" key="2">
    <source>
        <dbReference type="EMBL" id="EOT67550.1"/>
    </source>
</evidence>
<dbReference type="RefSeq" id="WP_010741533.1">
    <property type="nucleotide sequence ID" value="NZ_KB946251.1"/>
</dbReference>